<name>A0A2S2CQ58_9PROT</name>
<dbReference type="KEGG" id="azz:DEW08_10600"/>
<accession>A0A2S2CQ58</accession>
<proteinExistence type="predicted"/>
<reference evidence="3" key="1">
    <citation type="submission" date="2018-05" db="EMBL/GenBank/DDBJ databases">
        <title>Azospirillum thermophila sp. nov., a novel isolated from hot spring.</title>
        <authorList>
            <person name="Zhao Z."/>
        </authorList>
    </citation>
    <scope>NUCLEOTIDE SEQUENCE [LARGE SCALE GENOMIC DNA]</scope>
    <source>
        <strain evidence="3">CFH 70021</strain>
    </source>
</reference>
<dbReference type="EMBL" id="CP029353">
    <property type="protein sequence ID" value="AWK86631.1"/>
    <property type="molecule type" value="Genomic_DNA"/>
</dbReference>
<organism evidence="2 3">
    <name type="scientific">Azospirillum thermophilum</name>
    <dbReference type="NCBI Taxonomy" id="2202148"/>
    <lineage>
        <taxon>Bacteria</taxon>
        <taxon>Pseudomonadati</taxon>
        <taxon>Pseudomonadota</taxon>
        <taxon>Alphaproteobacteria</taxon>
        <taxon>Rhodospirillales</taxon>
        <taxon>Azospirillaceae</taxon>
        <taxon>Azospirillum</taxon>
    </lineage>
</organism>
<feature type="region of interest" description="Disordered" evidence="1">
    <location>
        <begin position="1"/>
        <end position="29"/>
    </location>
</feature>
<dbReference type="RefSeq" id="WP_109326947.1">
    <property type="nucleotide sequence ID" value="NZ_CP029353.1"/>
</dbReference>
<protein>
    <submittedName>
        <fullName evidence="2">Uncharacterized protein</fullName>
    </submittedName>
</protein>
<dbReference type="Proteomes" id="UP000245629">
    <property type="component" value="Chromosome 2"/>
</dbReference>
<feature type="compositionally biased region" description="Basic and acidic residues" evidence="1">
    <location>
        <begin position="1"/>
        <end position="11"/>
    </location>
</feature>
<sequence length="78" mass="8266">MSDETKPEATAEHAPQQAGPQSGELSDEALDAVAGGATYTINIVNQSPDTNRFLVFQKPAPAPGNHAPIAWSPLTPWR</sequence>
<gene>
    <name evidence="2" type="ORF">DEW08_10600</name>
</gene>
<evidence type="ECO:0000313" key="2">
    <source>
        <dbReference type="EMBL" id="AWK86631.1"/>
    </source>
</evidence>
<keyword evidence="3" id="KW-1185">Reference proteome</keyword>
<evidence type="ECO:0000256" key="1">
    <source>
        <dbReference type="SAM" id="MobiDB-lite"/>
    </source>
</evidence>
<dbReference type="AlphaFoldDB" id="A0A2S2CQ58"/>
<evidence type="ECO:0000313" key="3">
    <source>
        <dbReference type="Proteomes" id="UP000245629"/>
    </source>
</evidence>